<dbReference type="InterPro" id="IPR003582">
    <property type="entry name" value="ShKT_dom"/>
</dbReference>
<dbReference type="Pfam" id="PF01549">
    <property type="entry name" value="ShK"/>
    <property type="match status" value="1"/>
</dbReference>
<dbReference type="EMBL" id="KN717380">
    <property type="protein sequence ID" value="KJH40316.1"/>
    <property type="molecule type" value="Genomic_DNA"/>
</dbReference>
<reference evidence="4" key="2">
    <citation type="journal article" date="2016" name="Sci. Rep.">
        <title>Dictyocaulus viviparus genome, variome and transcriptome elucidate lungworm biology and support future intervention.</title>
        <authorList>
            <person name="McNulty S.N."/>
            <person name="Strube C."/>
            <person name="Rosa B.A."/>
            <person name="Martin J.C."/>
            <person name="Tyagi R."/>
            <person name="Choi Y.J."/>
            <person name="Wang Q."/>
            <person name="Hallsworth Pepin K."/>
            <person name="Zhang X."/>
            <person name="Ozersky P."/>
            <person name="Wilson R.K."/>
            <person name="Sternberg P.W."/>
            <person name="Gasser R.B."/>
            <person name="Mitreva M."/>
        </authorList>
    </citation>
    <scope>NUCLEOTIDE SEQUENCE [LARGE SCALE GENOMIC DNA]</scope>
    <source>
        <strain evidence="4">HannoverDv2000</strain>
    </source>
</reference>
<feature type="domain" description="ShKT" evidence="2">
    <location>
        <begin position="55"/>
        <end position="95"/>
    </location>
</feature>
<reference evidence="3 4" key="1">
    <citation type="submission" date="2013-11" db="EMBL/GenBank/DDBJ databases">
        <title>Draft genome of the bovine lungworm Dictyocaulus viviparus.</title>
        <authorList>
            <person name="Mitreva M."/>
        </authorList>
    </citation>
    <scope>NUCLEOTIDE SEQUENCE [LARGE SCALE GENOMIC DNA]</scope>
    <source>
        <strain evidence="3 4">HannoverDv2000</strain>
    </source>
</reference>
<evidence type="ECO:0000259" key="2">
    <source>
        <dbReference type="PROSITE" id="PS51670"/>
    </source>
</evidence>
<dbReference type="PANTHER" id="PTHR21724:SF109">
    <property type="entry name" value="SHKT DOMAIN-CONTAINING PROTEIN"/>
    <property type="match status" value="1"/>
</dbReference>
<name>A0A0D8XD23_DICVI</name>
<organism evidence="3 4">
    <name type="scientific">Dictyocaulus viviparus</name>
    <name type="common">Bovine lungworm</name>
    <dbReference type="NCBI Taxonomy" id="29172"/>
    <lineage>
        <taxon>Eukaryota</taxon>
        <taxon>Metazoa</taxon>
        <taxon>Ecdysozoa</taxon>
        <taxon>Nematoda</taxon>
        <taxon>Chromadorea</taxon>
        <taxon>Rhabditida</taxon>
        <taxon>Rhabditina</taxon>
        <taxon>Rhabditomorpha</taxon>
        <taxon>Strongyloidea</taxon>
        <taxon>Metastrongylidae</taxon>
        <taxon>Dictyocaulus</taxon>
    </lineage>
</organism>
<dbReference type="PROSITE" id="PS51670">
    <property type="entry name" value="SHKT"/>
    <property type="match status" value="1"/>
</dbReference>
<proteinExistence type="predicted"/>
<protein>
    <recommendedName>
        <fullName evidence="2">ShKT domain-containing protein</fullName>
    </recommendedName>
</protein>
<evidence type="ECO:0000313" key="3">
    <source>
        <dbReference type="EMBL" id="KJH40316.1"/>
    </source>
</evidence>
<feature type="non-terminal residue" evidence="3">
    <location>
        <position position="1"/>
    </location>
</feature>
<dbReference type="Proteomes" id="UP000053766">
    <property type="component" value="Unassembled WGS sequence"/>
</dbReference>
<dbReference type="Gene3D" id="1.10.10.1940">
    <property type="match status" value="1"/>
</dbReference>
<comment type="caution">
    <text evidence="1">Lacks conserved residue(s) required for the propagation of feature annotation.</text>
</comment>
<evidence type="ECO:0000256" key="1">
    <source>
        <dbReference type="PROSITE-ProRule" id="PRU01005"/>
    </source>
</evidence>
<keyword evidence="4" id="KW-1185">Reference proteome</keyword>
<sequence>ANCKRTCGYCKDSATASPLISSIPCGTHPRLCLCFFPFSVLPHYFTDTLTIIIDCLLNTSDIFSCSDWVQNNFCDSTFYSTAQKRQYCGRMCNLC</sequence>
<accession>A0A0D8XD23</accession>
<dbReference type="PANTHER" id="PTHR21724">
    <property type="entry name" value="SHKT DOMAIN-CONTAINING PROTEIN"/>
    <property type="match status" value="1"/>
</dbReference>
<dbReference type="OrthoDB" id="5872986at2759"/>
<gene>
    <name evidence="3" type="ORF">DICVIV_13741</name>
</gene>
<evidence type="ECO:0000313" key="4">
    <source>
        <dbReference type="Proteomes" id="UP000053766"/>
    </source>
</evidence>
<dbReference type="AlphaFoldDB" id="A0A0D8XD23"/>